<evidence type="ECO:0000313" key="2">
    <source>
        <dbReference type="EMBL" id="KZT18990.1"/>
    </source>
</evidence>
<feature type="chain" id="PRO_5007862747" description="Secreted protein" evidence="1">
    <location>
        <begin position="17"/>
        <end position="113"/>
    </location>
</feature>
<dbReference type="Proteomes" id="UP000076761">
    <property type="component" value="Unassembled WGS sequence"/>
</dbReference>
<evidence type="ECO:0000256" key="1">
    <source>
        <dbReference type="SAM" id="SignalP"/>
    </source>
</evidence>
<keyword evidence="3" id="KW-1185">Reference proteome</keyword>
<dbReference type="InParanoid" id="A0A165MZR9"/>
<keyword evidence="1" id="KW-0732">Signal</keyword>
<organism evidence="2 3">
    <name type="scientific">Neolentinus lepideus HHB14362 ss-1</name>
    <dbReference type="NCBI Taxonomy" id="1314782"/>
    <lineage>
        <taxon>Eukaryota</taxon>
        <taxon>Fungi</taxon>
        <taxon>Dikarya</taxon>
        <taxon>Basidiomycota</taxon>
        <taxon>Agaricomycotina</taxon>
        <taxon>Agaricomycetes</taxon>
        <taxon>Gloeophyllales</taxon>
        <taxon>Gloeophyllaceae</taxon>
        <taxon>Neolentinus</taxon>
    </lineage>
</organism>
<evidence type="ECO:0008006" key="4">
    <source>
        <dbReference type="Google" id="ProtNLM"/>
    </source>
</evidence>
<dbReference type="AlphaFoldDB" id="A0A165MZR9"/>
<protein>
    <recommendedName>
        <fullName evidence="4">Secreted protein</fullName>
    </recommendedName>
</protein>
<name>A0A165MZR9_9AGAM</name>
<accession>A0A165MZR9</accession>
<gene>
    <name evidence="2" type="ORF">NEOLEDRAFT_1142700</name>
</gene>
<evidence type="ECO:0000313" key="3">
    <source>
        <dbReference type="Proteomes" id="UP000076761"/>
    </source>
</evidence>
<proteinExistence type="predicted"/>
<reference evidence="2 3" key="1">
    <citation type="journal article" date="2016" name="Mol. Biol. Evol.">
        <title>Comparative Genomics of Early-Diverging Mushroom-Forming Fungi Provides Insights into the Origins of Lignocellulose Decay Capabilities.</title>
        <authorList>
            <person name="Nagy L.G."/>
            <person name="Riley R."/>
            <person name="Tritt A."/>
            <person name="Adam C."/>
            <person name="Daum C."/>
            <person name="Floudas D."/>
            <person name="Sun H."/>
            <person name="Yadav J.S."/>
            <person name="Pangilinan J."/>
            <person name="Larsson K.H."/>
            <person name="Matsuura K."/>
            <person name="Barry K."/>
            <person name="Labutti K."/>
            <person name="Kuo R."/>
            <person name="Ohm R.A."/>
            <person name="Bhattacharya S.S."/>
            <person name="Shirouzu T."/>
            <person name="Yoshinaga Y."/>
            <person name="Martin F.M."/>
            <person name="Grigoriev I.V."/>
            <person name="Hibbett D.S."/>
        </authorList>
    </citation>
    <scope>NUCLEOTIDE SEQUENCE [LARGE SCALE GENOMIC DNA]</scope>
    <source>
        <strain evidence="2 3">HHB14362 ss-1</strain>
    </source>
</reference>
<dbReference type="EMBL" id="KV425654">
    <property type="protein sequence ID" value="KZT18990.1"/>
    <property type="molecule type" value="Genomic_DNA"/>
</dbReference>
<sequence>MYAHAFACGCLCPSAALLHIFLPHAPCRWLHEVAAVRCCSTPDRARTSFLSCIFHDVSIGFRVVDKYCGKMSPVHVWKDVEPVNNLYWSSADSSARSFTFHGYARDTFRRLVW</sequence>
<feature type="signal peptide" evidence="1">
    <location>
        <begin position="1"/>
        <end position="16"/>
    </location>
</feature>